<dbReference type="Proteomes" id="UP000076858">
    <property type="component" value="Unassembled WGS sequence"/>
</dbReference>
<name>A0A164TE78_9CRUS</name>
<evidence type="ECO:0000256" key="2">
    <source>
        <dbReference type="SAM" id="MobiDB-lite"/>
    </source>
</evidence>
<feature type="coiled-coil region" evidence="1">
    <location>
        <begin position="120"/>
        <end position="161"/>
    </location>
</feature>
<dbReference type="AlphaFoldDB" id="A0A164TE78"/>
<evidence type="ECO:0000313" key="4">
    <source>
        <dbReference type="Proteomes" id="UP000076858"/>
    </source>
</evidence>
<accession>A0A164TE78</accession>
<keyword evidence="1" id="KW-0175">Coiled coil</keyword>
<reference evidence="3 4" key="1">
    <citation type="submission" date="2016-03" db="EMBL/GenBank/DDBJ databases">
        <title>EvidentialGene: Evidence-directed Construction of Genes on Genomes.</title>
        <authorList>
            <person name="Gilbert D.G."/>
            <person name="Choi J.-H."/>
            <person name="Mockaitis K."/>
            <person name="Colbourne J."/>
            <person name="Pfrender M."/>
        </authorList>
    </citation>
    <scope>NUCLEOTIDE SEQUENCE [LARGE SCALE GENOMIC DNA]</scope>
    <source>
        <strain evidence="3 4">Xinb3</strain>
        <tissue evidence="3">Complete organism</tissue>
    </source>
</reference>
<sequence length="166" mass="19225">MFLARFPSYERDITNREWAPTLLLENQIQTVDDRFVRSVKYTKQRAQIIKRNKKIKKPTQTPQPPTTTTNHQQTAMKILNSYNNSKSNNDTITLCDSGTSQNISTYSMVHDTSSIVFIDVDNLSERNDDLLQRNIDLERKLQVANSTIEELNSKLKEMNSKNEQLS</sequence>
<comment type="caution">
    <text evidence="3">The sequence shown here is derived from an EMBL/GenBank/DDBJ whole genome shotgun (WGS) entry which is preliminary data.</text>
</comment>
<feature type="region of interest" description="Disordered" evidence="2">
    <location>
        <begin position="52"/>
        <end position="72"/>
    </location>
</feature>
<gene>
    <name evidence="3" type="ORF">APZ42_025153</name>
</gene>
<keyword evidence="4" id="KW-1185">Reference proteome</keyword>
<dbReference type="EMBL" id="LRGB01001816">
    <property type="protein sequence ID" value="KZS10392.1"/>
    <property type="molecule type" value="Genomic_DNA"/>
</dbReference>
<evidence type="ECO:0000313" key="3">
    <source>
        <dbReference type="EMBL" id="KZS10392.1"/>
    </source>
</evidence>
<evidence type="ECO:0000256" key="1">
    <source>
        <dbReference type="SAM" id="Coils"/>
    </source>
</evidence>
<protein>
    <submittedName>
        <fullName evidence="3">Uncharacterized protein</fullName>
    </submittedName>
</protein>
<organism evidence="3 4">
    <name type="scientific">Daphnia magna</name>
    <dbReference type="NCBI Taxonomy" id="35525"/>
    <lineage>
        <taxon>Eukaryota</taxon>
        <taxon>Metazoa</taxon>
        <taxon>Ecdysozoa</taxon>
        <taxon>Arthropoda</taxon>
        <taxon>Crustacea</taxon>
        <taxon>Branchiopoda</taxon>
        <taxon>Diplostraca</taxon>
        <taxon>Cladocera</taxon>
        <taxon>Anomopoda</taxon>
        <taxon>Daphniidae</taxon>
        <taxon>Daphnia</taxon>
    </lineage>
</organism>
<proteinExistence type="predicted"/>